<evidence type="ECO:0000256" key="11">
    <source>
        <dbReference type="ARBA" id="ARBA00023257"/>
    </source>
</evidence>
<keyword evidence="1" id="KW-0813">Transport</keyword>
<evidence type="ECO:0000256" key="5">
    <source>
        <dbReference type="ARBA" id="ARBA00022989"/>
    </source>
</evidence>
<gene>
    <name evidence="20" type="ORF">Ciccas_007699</name>
</gene>
<evidence type="ECO:0000256" key="9">
    <source>
        <dbReference type="ARBA" id="ARBA00023170"/>
    </source>
</evidence>
<evidence type="ECO:0008006" key="22">
    <source>
        <dbReference type="Google" id="ProtNLM"/>
    </source>
</evidence>
<keyword evidence="4" id="KW-0732">Signal</keyword>
<feature type="transmembrane region" description="Helical" evidence="17">
    <location>
        <begin position="313"/>
        <end position="332"/>
    </location>
</feature>
<name>A0ABD2Q2U5_9PLAT</name>
<evidence type="ECO:0000256" key="4">
    <source>
        <dbReference type="ARBA" id="ARBA00022729"/>
    </source>
</evidence>
<dbReference type="Gene3D" id="3.40.190.10">
    <property type="entry name" value="Periplasmic binding protein-like II"/>
    <property type="match status" value="1"/>
</dbReference>
<keyword evidence="3 17" id="KW-0812">Transmembrane</keyword>
<dbReference type="PRINTS" id="PR00177">
    <property type="entry name" value="NMDARECEPTOR"/>
</dbReference>
<accession>A0ABD2Q2U5</accession>
<evidence type="ECO:0000256" key="14">
    <source>
        <dbReference type="ARBA" id="ARBA00034104"/>
    </source>
</evidence>
<evidence type="ECO:0000256" key="15">
    <source>
        <dbReference type="PIRSR" id="PIRSR601508-1"/>
    </source>
</evidence>
<dbReference type="AlphaFoldDB" id="A0ABD2Q2U5"/>
<dbReference type="SMART" id="SM00079">
    <property type="entry name" value="PBPe"/>
    <property type="match status" value="1"/>
</dbReference>
<dbReference type="GO" id="GO:0045211">
    <property type="term" value="C:postsynaptic membrane"/>
    <property type="evidence" value="ECO:0007669"/>
    <property type="project" value="UniProtKB-SubCell"/>
</dbReference>
<dbReference type="SUPFAM" id="SSF53850">
    <property type="entry name" value="Periplasmic binding protein-like II"/>
    <property type="match status" value="1"/>
</dbReference>
<sequence>MKYRHLNEYPEGKEIFSKYYDSSLINETNLYQDLFFNKRNLKTYILDLSETNLRALFRVDKLDKELRNEILIDNKANVSFVNWKVEFFNKRVVMREKRNIEKFIYSYLEYQRAAIEATDRMNAFPVIRCPTMAYSSVKPGYDILKSHFMLSASYNAKLFSKFKLEWSCDSGKIAHAELTKRSNDSLHGRHLTVVTVEEDPFVRYNPKTRNFSGYAIDLLEELKQRHGFKYTLKFATGKTFGKMDASGRWNGIIGDLIDGKADLAIGSLTVTYDREQVIDFTTPFMSLALSVIIKKKASQSDIFQFMAPLSTSVWLSMLGAYLCVSILLFVIGRISPQEWYQRHPCNEQIENHFTLLNSFWFTVGSLMQQGCDISPRATSTRIVGTVWWFFILIMVSSYTANLAAFLTIDRLETDIENIKELANQDKIKFGILKGGSTSAFFENSNIELYMKMFATMNLEQGNFVSSTTEGINKTLNEPFAFILESPLNEYYSQVNCELVMLGSLLDPRGYAIGLPVGS</sequence>
<keyword evidence="8 17" id="KW-0472">Membrane</keyword>
<feature type="binding site" evidence="15">
    <location>
        <position position="484"/>
    </location>
    <ligand>
        <name>L-glutamate</name>
        <dbReference type="ChEBI" id="CHEBI:29985"/>
    </ligand>
</feature>
<dbReference type="FunFam" id="3.40.190.10:FF:000024">
    <property type="entry name" value="Glutamate receptor, ionotropic, delta 1"/>
    <property type="match status" value="1"/>
</dbReference>
<keyword evidence="2" id="KW-1003">Cell membrane</keyword>
<protein>
    <recommendedName>
        <fullName evidence="22">Glutamate receptor</fullName>
    </recommendedName>
</protein>
<comment type="caution">
    <text evidence="20">The sequence shown here is derived from an EMBL/GenBank/DDBJ whole genome shotgun (WGS) entry which is preliminary data.</text>
</comment>
<feature type="binding site" evidence="15">
    <location>
        <position position="274"/>
    </location>
    <ligand>
        <name>L-glutamate</name>
        <dbReference type="ChEBI" id="CHEBI:29985"/>
    </ligand>
</feature>
<feature type="domain" description="Ionotropic glutamate receptor L-glutamate and glycine-binding" evidence="19">
    <location>
        <begin position="200"/>
        <end position="258"/>
    </location>
</feature>
<dbReference type="Pfam" id="PF10613">
    <property type="entry name" value="Lig_chan-Glu_bd"/>
    <property type="match status" value="1"/>
</dbReference>
<feature type="binding site" evidence="15">
    <location>
        <position position="436"/>
    </location>
    <ligand>
        <name>L-glutamate</name>
        <dbReference type="ChEBI" id="CHEBI:29985"/>
    </ligand>
</feature>
<feature type="transmembrane region" description="Helical" evidence="17">
    <location>
        <begin position="386"/>
        <end position="408"/>
    </location>
</feature>
<dbReference type="InterPro" id="IPR001320">
    <property type="entry name" value="Iontro_rcpt_C"/>
</dbReference>
<feature type="domain" description="Ionotropic glutamate receptor C-terminal" evidence="18">
    <location>
        <begin position="190"/>
        <end position="518"/>
    </location>
</feature>
<dbReference type="InterPro" id="IPR015683">
    <property type="entry name" value="Ionotropic_Glu_rcpt"/>
</dbReference>
<evidence type="ECO:0000313" key="21">
    <source>
        <dbReference type="Proteomes" id="UP001626550"/>
    </source>
</evidence>
<keyword evidence="5 17" id="KW-1133">Transmembrane helix</keyword>
<evidence type="ECO:0000313" key="20">
    <source>
        <dbReference type="EMBL" id="KAL3313698.1"/>
    </source>
</evidence>
<keyword evidence="11" id="KW-0628">Postsynaptic cell membrane</keyword>
<dbReference type="Gene3D" id="1.10.287.70">
    <property type="match status" value="1"/>
</dbReference>
<proteinExistence type="predicted"/>
<feature type="binding site" evidence="15">
    <location>
        <position position="269"/>
    </location>
    <ligand>
        <name>L-glutamate</name>
        <dbReference type="ChEBI" id="CHEBI:29985"/>
    </ligand>
</feature>
<dbReference type="FunFam" id="1.10.287.70:FF:000010">
    <property type="entry name" value="Putative glutamate receptor ionotropic kainate 1"/>
    <property type="match status" value="1"/>
</dbReference>
<evidence type="ECO:0000256" key="10">
    <source>
        <dbReference type="ARBA" id="ARBA00023180"/>
    </source>
</evidence>
<dbReference type="Proteomes" id="UP001626550">
    <property type="component" value="Unassembled WGS sequence"/>
</dbReference>
<dbReference type="EMBL" id="JBJKFK010001221">
    <property type="protein sequence ID" value="KAL3313698.1"/>
    <property type="molecule type" value="Genomic_DNA"/>
</dbReference>
<evidence type="ECO:0000259" key="19">
    <source>
        <dbReference type="SMART" id="SM00918"/>
    </source>
</evidence>
<dbReference type="Pfam" id="PF00060">
    <property type="entry name" value="Lig_chan"/>
    <property type="match status" value="1"/>
</dbReference>
<keyword evidence="7" id="KW-0406">Ion transport</keyword>
<evidence type="ECO:0000256" key="6">
    <source>
        <dbReference type="ARBA" id="ARBA00023018"/>
    </source>
</evidence>
<evidence type="ECO:0000256" key="3">
    <source>
        <dbReference type="ARBA" id="ARBA00022692"/>
    </source>
</evidence>
<dbReference type="SMART" id="SM00918">
    <property type="entry name" value="Lig_chan-Glu_bd"/>
    <property type="match status" value="1"/>
</dbReference>
<keyword evidence="21" id="KW-1185">Reference proteome</keyword>
<reference evidence="20 21" key="1">
    <citation type="submission" date="2024-11" db="EMBL/GenBank/DDBJ databases">
        <title>Adaptive evolution of stress response genes in parasites aligns with host niche diversity.</title>
        <authorList>
            <person name="Hahn C."/>
            <person name="Resl P."/>
        </authorList>
    </citation>
    <scope>NUCLEOTIDE SEQUENCE [LARGE SCALE GENOMIC DNA]</scope>
    <source>
        <strain evidence="20">EGGRZ-B1_66</strain>
        <tissue evidence="20">Body</tissue>
    </source>
</reference>
<evidence type="ECO:0000256" key="8">
    <source>
        <dbReference type="ARBA" id="ARBA00023136"/>
    </source>
</evidence>
<evidence type="ECO:0000256" key="17">
    <source>
        <dbReference type="SAM" id="Phobius"/>
    </source>
</evidence>
<keyword evidence="12" id="KW-1071">Ligand-gated ion channel</keyword>
<evidence type="ECO:0000256" key="13">
    <source>
        <dbReference type="ARBA" id="ARBA00023303"/>
    </source>
</evidence>
<keyword evidence="10" id="KW-0325">Glycoprotein</keyword>
<comment type="subcellular location">
    <subcellularLocation>
        <location evidence="14">Postsynaptic cell membrane</location>
        <topology evidence="14">Multi-pass membrane protein</topology>
    </subcellularLocation>
</comment>
<dbReference type="PANTHER" id="PTHR18966">
    <property type="entry name" value="IONOTROPIC GLUTAMATE RECEPTOR"/>
    <property type="match status" value="1"/>
</dbReference>
<dbReference type="InterPro" id="IPR001508">
    <property type="entry name" value="Iono_Glu_rcpt_met"/>
</dbReference>
<keyword evidence="9" id="KW-0675">Receptor</keyword>
<evidence type="ECO:0000256" key="7">
    <source>
        <dbReference type="ARBA" id="ARBA00023065"/>
    </source>
</evidence>
<dbReference type="SUPFAM" id="SSF81324">
    <property type="entry name" value="Voltage-gated potassium channels"/>
    <property type="match status" value="1"/>
</dbReference>
<evidence type="ECO:0000256" key="2">
    <source>
        <dbReference type="ARBA" id="ARBA00022475"/>
    </source>
</evidence>
<feature type="site" description="Crucial to convey clamshell closure to channel opening" evidence="16">
    <location>
        <position position="415"/>
    </location>
</feature>
<evidence type="ECO:0000259" key="18">
    <source>
        <dbReference type="SMART" id="SM00079"/>
    </source>
</evidence>
<evidence type="ECO:0000256" key="16">
    <source>
        <dbReference type="PIRSR" id="PIRSR601508-2"/>
    </source>
</evidence>
<keyword evidence="13" id="KW-0407">Ion channel</keyword>
<dbReference type="InterPro" id="IPR019594">
    <property type="entry name" value="Glu/Gly-bd"/>
</dbReference>
<dbReference type="FunFam" id="3.40.190.10:FF:000060">
    <property type="entry name" value="Glutamate receptor ionotropic, kainate 1"/>
    <property type="match status" value="1"/>
</dbReference>
<feature type="binding site" evidence="15">
    <location>
        <position position="437"/>
    </location>
    <ligand>
        <name>L-glutamate</name>
        <dbReference type="ChEBI" id="CHEBI:29985"/>
    </ligand>
</feature>
<organism evidence="20 21">
    <name type="scientific">Cichlidogyrus casuarinus</name>
    <dbReference type="NCBI Taxonomy" id="1844966"/>
    <lineage>
        <taxon>Eukaryota</taxon>
        <taxon>Metazoa</taxon>
        <taxon>Spiralia</taxon>
        <taxon>Lophotrochozoa</taxon>
        <taxon>Platyhelminthes</taxon>
        <taxon>Monogenea</taxon>
        <taxon>Monopisthocotylea</taxon>
        <taxon>Dactylogyridea</taxon>
        <taxon>Ancyrocephalidae</taxon>
        <taxon>Cichlidogyrus</taxon>
    </lineage>
</organism>
<keyword evidence="6" id="KW-0770">Synapse</keyword>
<dbReference type="GO" id="GO:0034220">
    <property type="term" value="P:monoatomic ion transmembrane transport"/>
    <property type="evidence" value="ECO:0007669"/>
    <property type="project" value="UniProtKB-KW"/>
</dbReference>
<evidence type="ECO:0000256" key="1">
    <source>
        <dbReference type="ARBA" id="ARBA00022448"/>
    </source>
</evidence>
<evidence type="ECO:0000256" key="12">
    <source>
        <dbReference type="ARBA" id="ARBA00023286"/>
    </source>
</evidence>